<feature type="transmembrane region" description="Helical" evidence="1">
    <location>
        <begin position="236"/>
        <end position="254"/>
    </location>
</feature>
<name>A0A6S6SMV6_9BACT</name>
<proteinExistence type="predicted"/>
<dbReference type="EMBL" id="CACVAU010000021">
    <property type="protein sequence ID" value="CAA6806399.1"/>
    <property type="molecule type" value="Genomic_DNA"/>
</dbReference>
<dbReference type="InterPro" id="IPR036259">
    <property type="entry name" value="MFS_trans_sf"/>
</dbReference>
<keyword evidence="1" id="KW-0812">Transmembrane</keyword>
<feature type="transmembrane region" description="Helical" evidence="1">
    <location>
        <begin position="54"/>
        <end position="72"/>
    </location>
</feature>
<reference evidence="2" key="1">
    <citation type="submission" date="2020-01" db="EMBL/GenBank/DDBJ databases">
        <authorList>
            <person name="Meier V. D."/>
            <person name="Meier V D."/>
        </authorList>
    </citation>
    <scope>NUCLEOTIDE SEQUENCE</scope>
    <source>
        <strain evidence="2">HLG_WM_MAG_05</strain>
    </source>
</reference>
<gene>
    <name evidence="2" type="ORF">HELGO_WM12780</name>
</gene>
<dbReference type="InterPro" id="IPR018490">
    <property type="entry name" value="cNMP-bd_dom_sf"/>
</dbReference>
<dbReference type="Gene3D" id="1.20.1250.20">
    <property type="entry name" value="MFS general substrate transporter like domains"/>
    <property type="match status" value="1"/>
</dbReference>
<protein>
    <recommendedName>
        <fullName evidence="3">Cyclic nucleotide-binding domain-containing protein</fullName>
    </recommendedName>
</protein>
<feature type="transmembrane region" description="Helical" evidence="1">
    <location>
        <begin position="115"/>
        <end position="141"/>
    </location>
</feature>
<dbReference type="SUPFAM" id="SSF103473">
    <property type="entry name" value="MFS general substrate transporter"/>
    <property type="match status" value="1"/>
</dbReference>
<dbReference type="InterPro" id="IPR016024">
    <property type="entry name" value="ARM-type_fold"/>
</dbReference>
<feature type="transmembrane region" description="Helical" evidence="1">
    <location>
        <begin position="153"/>
        <end position="172"/>
    </location>
</feature>
<dbReference type="SUPFAM" id="SSF51206">
    <property type="entry name" value="cAMP-binding domain-like"/>
    <property type="match status" value="1"/>
</dbReference>
<organism evidence="2">
    <name type="scientific">uncultured Sulfurovum sp</name>
    <dbReference type="NCBI Taxonomy" id="269237"/>
    <lineage>
        <taxon>Bacteria</taxon>
        <taxon>Pseudomonadati</taxon>
        <taxon>Campylobacterota</taxon>
        <taxon>Epsilonproteobacteria</taxon>
        <taxon>Campylobacterales</taxon>
        <taxon>Sulfurovaceae</taxon>
        <taxon>Sulfurovum</taxon>
        <taxon>environmental samples</taxon>
    </lineage>
</organism>
<evidence type="ECO:0000256" key="1">
    <source>
        <dbReference type="SAM" id="Phobius"/>
    </source>
</evidence>
<dbReference type="SUPFAM" id="SSF48371">
    <property type="entry name" value="ARM repeat"/>
    <property type="match status" value="1"/>
</dbReference>
<feature type="transmembrane region" description="Helical" evidence="1">
    <location>
        <begin position="20"/>
        <end position="48"/>
    </location>
</feature>
<dbReference type="CDD" id="cd06174">
    <property type="entry name" value="MFS"/>
    <property type="match status" value="1"/>
</dbReference>
<accession>A0A6S6SMV6</accession>
<evidence type="ECO:0000313" key="2">
    <source>
        <dbReference type="EMBL" id="CAA6806399.1"/>
    </source>
</evidence>
<feature type="transmembrane region" description="Helical" evidence="1">
    <location>
        <begin position="393"/>
        <end position="414"/>
    </location>
</feature>
<keyword evidence="1" id="KW-0472">Membrane</keyword>
<feature type="transmembrane region" description="Helical" evidence="1">
    <location>
        <begin position="84"/>
        <end position="103"/>
    </location>
</feature>
<feature type="transmembrane region" description="Helical" evidence="1">
    <location>
        <begin position="178"/>
        <end position="200"/>
    </location>
</feature>
<keyword evidence="1" id="KW-1133">Transmembrane helix</keyword>
<sequence length="1040" mass="120463">MRKQFLRLINIQEEESNKIFYFFIFSIFIQSGVTMGESLANSMFLIYIGIEQLSIVYMITPFLILFIYIPMYSFFTSRFGERKFFIFSITLLIIINIIMYLFIEKAQALIPKVYFNYIFYFLLLYTTVMVITLYTLVWNFIDSFFDIIDSKRVFSIFSAGTALGAILGGVIVSYVSNYFSASILLLCWSFSSFIALILLLKISKKFKNINVEEQENSLPLKEQLVTMLHNIKSSTYILLLLFIFFISVLLATILEYEYFEILSKNQSVESLALLFGQIYIAVNIFNLIVNIFLFNRLVIRFGVNNVLLIQPIAYLLIFSYLSVYVGVEAGILGFFVVQGLLVSIDYNNQNLLYNGINNKIKYEVRTFIENLGEPFAIAFAGLILFFFGSTLSISQVAYIGSAIALIYLILAIILKYSYPVAMIKNLKNNWLDLTRNEITILDTIPIHERKEVLKYQNKQNMIMVTRVIRSYNEPKAIEVLLNYLNTADKTAYAKAQTLLEELLDSKDPKVIYAVFKWLDKNTNELHILLKKELGSRGLIPSNHALENLYSNSTAEVASASVTVLNSQYPKDFFKALERVDMLLQSHEEEEIIEGLYILGKSKHTPYTFYVTEFLKSENEKIITQTLKTILQLSNHHMNNLILPILEIFESASKEQRILSIKILAKIKDTSSILLLLKRIETLTIYEKYEILEMIKGMGLQAIPALVTVLIEKQYTYTVRSIAGRSLGYLAFSQFKDLEKDLILSEIELSYKLLYFYHTLASEHKSFKSDELLLLSKYFQDKHQIVLEFILEILSIGGNLPSVELMKTSIRSLNQKVKANAIEIIEQSTEQAIFKMLLPLLDKRDINEVIYFYEKNYTIKEYKLNDILNYALNSDNEIEILLSIILMPKVHPQYLKAFRKKLLLTQNKKITSAIFAQINQEQSTDTIYKLIKISQYKSMNYFNTFVLYLILQNSEIKFYKNNQTNQSLLPKHAIILKGECSINQKLYSEGDFINLRHIFSNTKQTTQMVKHTKDIELLVLNKDSLINVIEIYPEIGIKFLR</sequence>
<evidence type="ECO:0008006" key="3">
    <source>
        <dbReference type="Google" id="ProtNLM"/>
    </source>
</evidence>
<dbReference type="AlphaFoldDB" id="A0A6S6SMV6"/>
<feature type="transmembrane region" description="Helical" evidence="1">
    <location>
        <begin position="274"/>
        <end position="294"/>
    </location>
</feature>
<feature type="transmembrane region" description="Helical" evidence="1">
    <location>
        <begin position="367"/>
        <end position="387"/>
    </location>
</feature>